<accession>A0ABQ5JKX8</accession>
<evidence type="ECO:0000259" key="1">
    <source>
        <dbReference type="SMART" id="SM00563"/>
    </source>
</evidence>
<dbReference type="InterPro" id="IPR002123">
    <property type="entry name" value="Plipid/glycerol_acylTrfase"/>
</dbReference>
<evidence type="ECO:0000313" key="2">
    <source>
        <dbReference type="EMBL" id="GKS81685.1"/>
    </source>
</evidence>
<name>A0ABQ5JKX8_9LACO</name>
<dbReference type="Pfam" id="PF01553">
    <property type="entry name" value="Acyltransferase"/>
    <property type="match status" value="1"/>
</dbReference>
<sequence>MIIGGDKEAVVANIKKAVSEQRFNDKVEIEDPDLGEQEEQQLLTDFIADRATLSYRTKNILARQGVSAATRFINRHTTVTGIQNVRHVIGGSIVTSNHFNPLENTAVRYALGKANKKRLFVVSQPTNFKMPGWVGFFLRYADTLPISQGIHYMGRVFPTMLQKIIAQNNYVLIYPEKEMWFNYRKPRPFKRGPYYYAARFNVPVISCFVEMQPLTAKDNEQFKQVNYRVHLLKTIYPDPNKSLDQNSQEMMEKDYQQKKAAYEAAYHTKLTYNFEKDDIVGWDVQ</sequence>
<dbReference type="EMBL" id="BQXH01000011">
    <property type="protein sequence ID" value="GKS81685.1"/>
    <property type="molecule type" value="Genomic_DNA"/>
</dbReference>
<dbReference type="Proteomes" id="UP001055149">
    <property type="component" value="Unassembled WGS sequence"/>
</dbReference>
<keyword evidence="3" id="KW-1185">Reference proteome</keyword>
<proteinExistence type="predicted"/>
<organism evidence="2 3">
    <name type="scientific">Ligilactobacillus pabuli</name>
    <dbReference type="NCBI Taxonomy" id="2886039"/>
    <lineage>
        <taxon>Bacteria</taxon>
        <taxon>Bacillati</taxon>
        <taxon>Bacillota</taxon>
        <taxon>Bacilli</taxon>
        <taxon>Lactobacillales</taxon>
        <taxon>Lactobacillaceae</taxon>
        <taxon>Ligilactobacillus</taxon>
    </lineage>
</organism>
<dbReference type="SUPFAM" id="SSF69593">
    <property type="entry name" value="Glycerol-3-phosphate (1)-acyltransferase"/>
    <property type="match status" value="1"/>
</dbReference>
<feature type="domain" description="Phospholipid/glycerol acyltransferase" evidence="1">
    <location>
        <begin position="92"/>
        <end position="212"/>
    </location>
</feature>
<dbReference type="RefSeq" id="WP_244055429.1">
    <property type="nucleotide sequence ID" value="NZ_BQXH01000011.1"/>
</dbReference>
<reference evidence="2" key="1">
    <citation type="journal article" date="2022" name="Int. J. Syst. Evol. Microbiol.">
        <title>A novel species of lactic acid bacteria, Ligilactobacillus pabuli sp. nov., isolated from alfalfa silage.</title>
        <authorList>
            <person name="Tohno M."/>
            <person name="Tanizawa Y."/>
            <person name="Sawada H."/>
            <person name="Sakamoto M."/>
            <person name="Ohkuma M."/>
            <person name="Kobayashi H."/>
        </authorList>
    </citation>
    <scope>NUCLEOTIDE SEQUENCE</scope>
    <source>
        <strain evidence="2">AF129</strain>
    </source>
</reference>
<dbReference type="GO" id="GO:0016746">
    <property type="term" value="F:acyltransferase activity"/>
    <property type="evidence" value="ECO:0007669"/>
    <property type="project" value="UniProtKB-KW"/>
</dbReference>
<keyword evidence="2" id="KW-0012">Acyltransferase</keyword>
<protein>
    <submittedName>
        <fullName evidence="2">1-acyl-sn-glycerol-3-phosphate acyltransferase</fullName>
    </submittedName>
</protein>
<gene>
    <name evidence="2" type="ORF">LPAF129_13710</name>
</gene>
<comment type="caution">
    <text evidence="2">The sequence shown here is derived from an EMBL/GenBank/DDBJ whole genome shotgun (WGS) entry which is preliminary data.</text>
</comment>
<dbReference type="CDD" id="cd07989">
    <property type="entry name" value="LPLAT_AGPAT-like"/>
    <property type="match status" value="1"/>
</dbReference>
<dbReference type="SMART" id="SM00563">
    <property type="entry name" value="PlsC"/>
    <property type="match status" value="1"/>
</dbReference>
<evidence type="ECO:0000313" key="3">
    <source>
        <dbReference type="Proteomes" id="UP001055149"/>
    </source>
</evidence>
<keyword evidence="2" id="KW-0808">Transferase</keyword>